<gene>
    <name evidence="1" type="ORF">MML48_1g02630</name>
</gene>
<keyword evidence="2" id="KW-1185">Reference proteome</keyword>
<organism evidence="1 2">
    <name type="scientific">Holotrichia oblita</name>
    <name type="common">Chafer beetle</name>
    <dbReference type="NCBI Taxonomy" id="644536"/>
    <lineage>
        <taxon>Eukaryota</taxon>
        <taxon>Metazoa</taxon>
        <taxon>Ecdysozoa</taxon>
        <taxon>Arthropoda</taxon>
        <taxon>Hexapoda</taxon>
        <taxon>Insecta</taxon>
        <taxon>Pterygota</taxon>
        <taxon>Neoptera</taxon>
        <taxon>Endopterygota</taxon>
        <taxon>Coleoptera</taxon>
        <taxon>Polyphaga</taxon>
        <taxon>Scarabaeiformia</taxon>
        <taxon>Scarabaeidae</taxon>
        <taxon>Melolonthinae</taxon>
        <taxon>Holotrichia</taxon>
    </lineage>
</organism>
<reference evidence="1" key="1">
    <citation type="submission" date="2022-04" db="EMBL/GenBank/DDBJ databases">
        <title>Chromosome-scale genome assembly of Holotrichia oblita Faldermann.</title>
        <authorList>
            <person name="Rongchong L."/>
        </authorList>
    </citation>
    <scope>NUCLEOTIDE SEQUENCE</scope>
    <source>
        <strain evidence="1">81SQS9</strain>
    </source>
</reference>
<dbReference type="Proteomes" id="UP001056778">
    <property type="component" value="Chromosome 1"/>
</dbReference>
<sequence length="267" mass="29351">MNAKVLLKGAQFGTVISMPLSGLLSASSAGWPSIFYVFGGVGTLWCVAFLFFIYEDPETNKKMNGEERKYILNALWGAEANQARKPPIPWKSIVTSMAFWAILVAHMGQNYGYETLMTELPTYMKQVLKFNIKSNGTLSALPYLAMWLFSMFISHIADWMLISGYFTHTAVRKILNGIGQYGPAIALTAASFTGCNRWLTVALLTIGVGFNGGIYSGFKINHLDISPRFAGILMSFTNCLANLAGLLAPIYAGNIIKGEVSCFLMFQ</sequence>
<protein>
    <submittedName>
        <fullName evidence="1">Solute carrier family 17</fullName>
    </submittedName>
</protein>
<evidence type="ECO:0000313" key="1">
    <source>
        <dbReference type="EMBL" id="KAI4470613.1"/>
    </source>
</evidence>
<name>A0ACB9TV32_HOLOL</name>
<comment type="caution">
    <text evidence="1">The sequence shown here is derived from an EMBL/GenBank/DDBJ whole genome shotgun (WGS) entry which is preliminary data.</text>
</comment>
<evidence type="ECO:0000313" key="2">
    <source>
        <dbReference type="Proteomes" id="UP001056778"/>
    </source>
</evidence>
<dbReference type="EMBL" id="CM043015">
    <property type="protein sequence ID" value="KAI4470613.1"/>
    <property type="molecule type" value="Genomic_DNA"/>
</dbReference>
<proteinExistence type="predicted"/>
<accession>A0ACB9TV32</accession>